<evidence type="ECO:0000259" key="3">
    <source>
        <dbReference type="PROSITE" id="PS51384"/>
    </source>
</evidence>
<evidence type="ECO:0000313" key="5">
    <source>
        <dbReference type="Proteomes" id="UP000824013"/>
    </source>
</evidence>
<feature type="transmembrane region" description="Helical" evidence="2">
    <location>
        <begin position="182"/>
        <end position="199"/>
    </location>
</feature>
<dbReference type="SUPFAM" id="SSF52343">
    <property type="entry name" value="Ferredoxin reductase-like, C-terminal NADP-linked domain"/>
    <property type="match status" value="1"/>
</dbReference>
<dbReference type="InterPro" id="IPR050369">
    <property type="entry name" value="RBOH/FRE"/>
</dbReference>
<feature type="transmembrane region" description="Helical" evidence="2">
    <location>
        <begin position="42"/>
        <end position="61"/>
    </location>
</feature>
<dbReference type="PROSITE" id="PS51384">
    <property type="entry name" value="FAD_FR"/>
    <property type="match status" value="1"/>
</dbReference>
<dbReference type="PANTHER" id="PTHR11972:SF69">
    <property type="entry name" value="FERRIC REDUCTION OXIDASE 6-RELATED"/>
    <property type="match status" value="1"/>
</dbReference>
<keyword evidence="1" id="KW-0560">Oxidoreductase</keyword>
<feature type="transmembrane region" description="Helical" evidence="2">
    <location>
        <begin position="113"/>
        <end position="133"/>
    </location>
</feature>
<dbReference type="Proteomes" id="UP000824013">
    <property type="component" value="Unassembled WGS sequence"/>
</dbReference>
<dbReference type="GO" id="GO:0000293">
    <property type="term" value="F:ferric-chelate reductase activity"/>
    <property type="evidence" value="ECO:0007669"/>
    <property type="project" value="TreeGrafter"/>
</dbReference>
<dbReference type="PANTHER" id="PTHR11972">
    <property type="entry name" value="NADPH OXIDASE"/>
    <property type="match status" value="1"/>
</dbReference>
<organism evidence="4 5">
    <name type="scientific">Candidatus Companilactobacillus pullicola</name>
    <dbReference type="NCBI Taxonomy" id="2838523"/>
    <lineage>
        <taxon>Bacteria</taxon>
        <taxon>Bacillati</taxon>
        <taxon>Bacillota</taxon>
        <taxon>Bacilli</taxon>
        <taxon>Lactobacillales</taxon>
        <taxon>Lactobacillaceae</taxon>
        <taxon>Companilactobacillus</taxon>
    </lineage>
</organism>
<dbReference type="SUPFAM" id="SSF63380">
    <property type="entry name" value="Riboflavin synthase domain-like"/>
    <property type="match status" value="1"/>
</dbReference>
<dbReference type="InterPro" id="IPR013112">
    <property type="entry name" value="FAD-bd_8"/>
</dbReference>
<gene>
    <name evidence="4" type="ORF">H9820_06775</name>
</gene>
<accession>A0A9D1ZN78</accession>
<keyword evidence="2" id="KW-0472">Membrane</keyword>
<feature type="transmembrane region" description="Helical" evidence="2">
    <location>
        <begin position="12"/>
        <end position="36"/>
    </location>
</feature>
<evidence type="ECO:0000256" key="2">
    <source>
        <dbReference type="SAM" id="Phobius"/>
    </source>
</evidence>
<feature type="transmembrane region" description="Helical" evidence="2">
    <location>
        <begin position="73"/>
        <end position="93"/>
    </location>
</feature>
<dbReference type="InterPro" id="IPR017938">
    <property type="entry name" value="Riboflavin_synthase-like_b-brl"/>
</dbReference>
<dbReference type="Pfam" id="PF00175">
    <property type="entry name" value="NAD_binding_1"/>
    <property type="match status" value="1"/>
</dbReference>
<proteinExistence type="predicted"/>
<dbReference type="GO" id="GO:0005886">
    <property type="term" value="C:plasma membrane"/>
    <property type="evidence" value="ECO:0007669"/>
    <property type="project" value="TreeGrafter"/>
</dbReference>
<feature type="transmembrane region" description="Helical" evidence="2">
    <location>
        <begin position="154"/>
        <end position="176"/>
    </location>
</feature>
<evidence type="ECO:0000313" key="4">
    <source>
        <dbReference type="EMBL" id="HIY92633.1"/>
    </source>
</evidence>
<dbReference type="GO" id="GO:0016175">
    <property type="term" value="F:superoxide-generating NAD(P)H oxidase activity"/>
    <property type="evidence" value="ECO:0007669"/>
    <property type="project" value="TreeGrafter"/>
</dbReference>
<dbReference type="Gene3D" id="3.40.50.80">
    <property type="entry name" value="Nucleotide-binding domain of ferredoxin-NADP reductase (FNR) module"/>
    <property type="match status" value="1"/>
</dbReference>
<dbReference type="Gene3D" id="2.40.30.10">
    <property type="entry name" value="Translation factors"/>
    <property type="match status" value="1"/>
</dbReference>
<dbReference type="AlphaFoldDB" id="A0A9D1ZN78"/>
<evidence type="ECO:0000256" key="1">
    <source>
        <dbReference type="ARBA" id="ARBA00023002"/>
    </source>
</evidence>
<feature type="domain" description="FAD-binding FR-type" evidence="3">
    <location>
        <begin position="206"/>
        <end position="307"/>
    </location>
</feature>
<dbReference type="Pfam" id="PF08022">
    <property type="entry name" value="FAD_binding_8"/>
    <property type="match status" value="1"/>
</dbReference>
<dbReference type="InterPro" id="IPR001433">
    <property type="entry name" value="OxRdtase_FAD/NAD-bd"/>
</dbReference>
<comment type="caution">
    <text evidence="4">The sequence shown here is derived from an EMBL/GenBank/DDBJ whole genome shotgun (WGS) entry which is preliminary data.</text>
</comment>
<keyword evidence="2" id="KW-1133">Transmembrane helix</keyword>
<dbReference type="InterPro" id="IPR017927">
    <property type="entry name" value="FAD-bd_FR_type"/>
</dbReference>
<reference evidence="4" key="1">
    <citation type="journal article" date="2021" name="PeerJ">
        <title>Extensive microbial diversity within the chicken gut microbiome revealed by metagenomics and culture.</title>
        <authorList>
            <person name="Gilroy R."/>
            <person name="Ravi A."/>
            <person name="Getino M."/>
            <person name="Pursley I."/>
            <person name="Horton D.L."/>
            <person name="Alikhan N.F."/>
            <person name="Baker D."/>
            <person name="Gharbi K."/>
            <person name="Hall N."/>
            <person name="Watson M."/>
            <person name="Adriaenssens E.M."/>
            <person name="Foster-Nyarko E."/>
            <person name="Jarju S."/>
            <person name="Secka A."/>
            <person name="Antonio M."/>
            <person name="Oren A."/>
            <person name="Chaudhuri R.R."/>
            <person name="La Ragione R."/>
            <person name="Hildebrand F."/>
            <person name="Pallen M.J."/>
        </authorList>
    </citation>
    <scope>NUCLEOTIDE SEQUENCE</scope>
    <source>
        <strain evidence="4">3204</strain>
    </source>
</reference>
<reference evidence="4" key="2">
    <citation type="submission" date="2021-04" db="EMBL/GenBank/DDBJ databases">
        <authorList>
            <person name="Gilroy R."/>
        </authorList>
    </citation>
    <scope>NUCLEOTIDE SEQUENCE</scope>
    <source>
        <strain evidence="4">3204</strain>
    </source>
</reference>
<keyword evidence="2" id="KW-0812">Transmembrane</keyword>
<dbReference type="GO" id="GO:0033215">
    <property type="term" value="P:reductive iron assimilation"/>
    <property type="evidence" value="ECO:0007669"/>
    <property type="project" value="TreeGrafter"/>
</dbReference>
<sequence>MLKRHRYSYGIFWLIAIFLVPLPFLQTLSNGLPIIYQSEFRAIYYGIIAYTWMLFAIYLSTKPKWLDRLVGLPEMYMVHGMLSIAAIVLAYLHKSGTVSTGWIKTTGDWAFDLFLGLMIYSLIFMAGWLTNRVPLLKKIKRSLEKFFKHELSIWIHRLNIVAVVLVFIHVQLISYVTAIKPFIYLFDAVSALVLGLYLFSKFVKPLTYEQGMLISNRTVADNVQELTIRLPRSSHIKLLAGDYVFMAFPDSSGLKEMHPFSIANTPDENREIVLLIRGDGDFTRKLADVPLESRVNIDGGYGRYQAFLNDQPSDVNIVILAGGIGVTPLLSTIADNLNRNMTIFYTAHRQDDLLYLDKFDQWQQRDNINGTIQVGRFNDDQVLNNLPKDWTKNTVFLIGGPSSMMHHWNRFLKKHGAGNGQIYFEEFSW</sequence>
<name>A0A9D1ZN78_9LACO</name>
<protein>
    <submittedName>
        <fullName evidence="4">Iron reductase</fullName>
    </submittedName>
</protein>
<dbReference type="EMBL" id="DXCM01000042">
    <property type="protein sequence ID" value="HIY92633.1"/>
    <property type="molecule type" value="Genomic_DNA"/>
</dbReference>
<dbReference type="InterPro" id="IPR039261">
    <property type="entry name" value="FNR_nucleotide-bd"/>
</dbReference>